<keyword evidence="2 5" id="KW-0812">Transmembrane</keyword>
<dbReference type="PANTHER" id="PTHR11040">
    <property type="entry name" value="ZINC/IRON TRANSPORTER"/>
    <property type="match status" value="1"/>
</dbReference>
<evidence type="ECO:0000256" key="3">
    <source>
        <dbReference type="ARBA" id="ARBA00022989"/>
    </source>
</evidence>
<feature type="transmembrane region" description="Helical" evidence="5">
    <location>
        <begin position="151"/>
        <end position="174"/>
    </location>
</feature>
<feature type="transmembrane region" description="Helical" evidence="5">
    <location>
        <begin position="38"/>
        <end position="56"/>
    </location>
</feature>
<dbReference type="PANTHER" id="PTHR11040:SF210">
    <property type="entry name" value="ZINC-REGULATED TRANSPORTER 3"/>
    <property type="match status" value="1"/>
</dbReference>
<dbReference type="EMBL" id="MN577570">
    <property type="protein sequence ID" value="QGT49806.1"/>
    <property type="molecule type" value="Genomic_DNA"/>
</dbReference>
<gene>
    <name evidence="6" type="primary">zupT</name>
    <name evidence="6" type="ORF">Melaina855_1930</name>
</gene>
<dbReference type="NCBIfam" id="NF003243">
    <property type="entry name" value="PRK04201.1"/>
    <property type="match status" value="1"/>
</dbReference>
<evidence type="ECO:0000256" key="4">
    <source>
        <dbReference type="ARBA" id="ARBA00023136"/>
    </source>
</evidence>
<organism evidence="6">
    <name type="scientific">uncultured Candidatus Melainabacteria bacterium</name>
    <dbReference type="NCBI Taxonomy" id="2682970"/>
    <lineage>
        <taxon>Bacteria</taxon>
        <taxon>Bacillati</taxon>
        <taxon>Candidatus Melainabacteria</taxon>
        <taxon>environmental samples</taxon>
    </lineage>
</organism>
<evidence type="ECO:0000256" key="2">
    <source>
        <dbReference type="ARBA" id="ARBA00022692"/>
    </source>
</evidence>
<protein>
    <submittedName>
        <fullName evidence="6">Zinc transporter ZupT</fullName>
    </submittedName>
</protein>
<accession>A0A650EJR4</accession>
<dbReference type="GO" id="GO:0005385">
    <property type="term" value="F:zinc ion transmembrane transporter activity"/>
    <property type="evidence" value="ECO:0007669"/>
    <property type="project" value="TreeGrafter"/>
</dbReference>
<dbReference type="InterPro" id="IPR003689">
    <property type="entry name" value="ZIP"/>
</dbReference>
<evidence type="ECO:0000256" key="5">
    <source>
        <dbReference type="SAM" id="Phobius"/>
    </source>
</evidence>
<dbReference type="Pfam" id="PF02535">
    <property type="entry name" value="Zip"/>
    <property type="match status" value="1"/>
</dbReference>
<feature type="transmembrane region" description="Helical" evidence="5">
    <location>
        <begin position="245"/>
        <end position="267"/>
    </location>
</feature>
<dbReference type="GO" id="GO:0016020">
    <property type="term" value="C:membrane"/>
    <property type="evidence" value="ECO:0007669"/>
    <property type="project" value="UniProtKB-SubCell"/>
</dbReference>
<reference evidence="6" key="1">
    <citation type="journal article" date="2020" name="J. ISSAAS">
        <title>Lactobacilli and other gastrointestinal microbiota of Peromyscus leucopus, reservoir host for agents of Lyme disease and other zoonoses in North America.</title>
        <authorList>
            <person name="Milovic A."/>
            <person name="Bassam K."/>
            <person name="Shao H."/>
            <person name="Chatzistamou I."/>
            <person name="Tufts D.M."/>
            <person name="Diuk-Wasser M."/>
            <person name="Barbour A.G."/>
        </authorList>
    </citation>
    <scope>NUCLEOTIDE SEQUENCE</scope>
    <source>
        <strain evidence="6">LL20</strain>
    </source>
</reference>
<keyword evidence="3 5" id="KW-1133">Transmembrane helix</keyword>
<feature type="transmembrane region" description="Helical" evidence="5">
    <location>
        <begin position="215"/>
        <end position="233"/>
    </location>
</feature>
<keyword evidence="4 5" id="KW-0472">Membrane</keyword>
<feature type="transmembrane region" description="Helical" evidence="5">
    <location>
        <begin position="76"/>
        <end position="96"/>
    </location>
</feature>
<proteinExistence type="predicted"/>
<evidence type="ECO:0000256" key="1">
    <source>
        <dbReference type="ARBA" id="ARBA00004141"/>
    </source>
</evidence>
<dbReference type="AlphaFoldDB" id="A0A650EJR4"/>
<comment type="subcellular location">
    <subcellularLocation>
        <location evidence="1">Membrane</location>
        <topology evidence="1">Multi-pass membrane protein</topology>
    </subcellularLocation>
</comment>
<name>A0A650EJR4_9BACT</name>
<feature type="transmembrane region" description="Helical" evidence="5">
    <location>
        <begin position="186"/>
        <end position="209"/>
    </location>
</feature>
<evidence type="ECO:0000313" key="6">
    <source>
        <dbReference type="EMBL" id="QGT49806.1"/>
    </source>
</evidence>
<sequence>MNLQNNFALAFSLTMLAGLTTAIGGAIAFITKKDNLKALSVGLGFSAGVMIFISLVDIIPSSESLLKANFPETFKWLVFGGFVIGLLVSVLIDYFLPDHVDTEELLHPDDPESCSHNHYKLKRAGFLTAIAICIHNFPEGMATFLTTTQNVTLGLSVAFAIAIHNIPEGIAVALPIYHVTGKKRYAMLYAALSGITEPIGALVGMFIFGLFVPQVMVGFLMAAVAGIMTYISFDTLLPLAKEYGNWHLSIVGIISGILFIWLSLILLG</sequence>